<organism evidence="1">
    <name type="scientific">marine metagenome</name>
    <dbReference type="NCBI Taxonomy" id="408172"/>
    <lineage>
        <taxon>unclassified sequences</taxon>
        <taxon>metagenomes</taxon>
        <taxon>ecological metagenomes</taxon>
    </lineage>
</organism>
<gene>
    <name evidence="1" type="ORF">METZ01_LOCUS367436</name>
</gene>
<reference evidence="1" key="1">
    <citation type="submission" date="2018-05" db="EMBL/GenBank/DDBJ databases">
        <authorList>
            <person name="Lanie J.A."/>
            <person name="Ng W.-L."/>
            <person name="Kazmierczak K.M."/>
            <person name="Andrzejewski T.M."/>
            <person name="Davidsen T.M."/>
            <person name="Wayne K.J."/>
            <person name="Tettelin H."/>
            <person name="Glass J.I."/>
            <person name="Rusch D."/>
            <person name="Podicherti R."/>
            <person name="Tsui H.-C.T."/>
            <person name="Winkler M.E."/>
        </authorList>
    </citation>
    <scope>NUCLEOTIDE SEQUENCE</scope>
</reference>
<proteinExistence type="predicted"/>
<name>A0A382SYD9_9ZZZZ</name>
<dbReference type="EMBL" id="UINC01132332">
    <property type="protein sequence ID" value="SVD14582.1"/>
    <property type="molecule type" value="Genomic_DNA"/>
</dbReference>
<evidence type="ECO:0000313" key="1">
    <source>
        <dbReference type="EMBL" id="SVD14582.1"/>
    </source>
</evidence>
<sequence>MAVNRWPGRRWKTAWRLLRSGDLPALARRTGSFLGRLNDRASAVDYADWR</sequence>
<protein>
    <submittedName>
        <fullName evidence="1">Uncharacterized protein</fullName>
    </submittedName>
</protein>
<accession>A0A382SYD9</accession>
<dbReference type="AlphaFoldDB" id="A0A382SYD9"/>
<feature type="non-terminal residue" evidence="1">
    <location>
        <position position="50"/>
    </location>
</feature>